<evidence type="ECO:0000313" key="4">
    <source>
        <dbReference type="EMBL" id="MBB4735045.1"/>
    </source>
</evidence>
<dbReference type="InterPro" id="IPR011856">
    <property type="entry name" value="tRNA_endonuc-like_dom_sf"/>
</dbReference>
<dbReference type="InterPro" id="IPR003509">
    <property type="entry name" value="UPF0102_YraN-like"/>
</dbReference>
<dbReference type="InterPro" id="IPR011335">
    <property type="entry name" value="Restrct_endonuc-II-like"/>
</dbReference>
<dbReference type="AlphaFoldDB" id="A0A7W7M2P5"/>
<dbReference type="SUPFAM" id="SSF52980">
    <property type="entry name" value="Restriction endonuclease-like"/>
    <property type="match status" value="1"/>
</dbReference>
<dbReference type="Proteomes" id="UP000540191">
    <property type="component" value="Unassembled WGS sequence"/>
</dbReference>
<keyword evidence="4" id="KW-0255">Endonuclease</keyword>
<dbReference type="EMBL" id="JACHNA010000001">
    <property type="protein sequence ID" value="MBB4735045.1"/>
    <property type="molecule type" value="Genomic_DNA"/>
</dbReference>
<dbReference type="PANTHER" id="PTHR34039:SF1">
    <property type="entry name" value="UPF0102 PROTEIN YRAN"/>
    <property type="match status" value="1"/>
</dbReference>
<evidence type="ECO:0000256" key="1">
    <source>
        <dbReference type="ARBA" id="ARBA00006738"/>
    </source>
</evidence>
<feature type="region of interest" description="Disordered" evidence="3">
    <location>
        <begin position="1"/>
        <end position="30"/>
    </location>
</feature>
<accession>A0A7W7M2P5</accession>
<feature type="compositionally biased region" description="Low complexity" evidence="3">
    <location>
        <begin position="13"/>
        <end position="30"/>
    </location>
</feature>
<evidence type="ECO:0000256" key="2">
    <source>
        <dbReference type="HAMAP-Rule" id="MF_00048"/>
    </source>
</evidence>
<dbReference type="Pfam" id="PF02021">
    <property type="entry name" value="UPF0102"/>
    <property type="match status" value="1"/>
</dbReference>
<proteinExistence type="inferred from homology"/>
<keyword evidence="4" id="KW-0378">Hydrolase</keyword>
<dbReference type="PANTHER" id="PTHR34039">
    <property type="entry name" value="UPF0102 PROTEIN YRAN"/>
    <property type="match status" value="1"/>
</dbReference>
<gene>
    <name evidence="4" type="ORF">HDA30_000553</name>
</gene>
<evidence type="ECO:0000256" key="3">
    <source>
        <dbReference type="SAM" id="MobiDB-lite"/>
    </source>
</evidence>
<dbReference type="Gene3D" id="3.40.1350.10">
    <property type="match status" value="1"/>
</dbReference>
<dbReference type="CDD" id="cd20736">
    <property type="entry name" value="PoNe_Nuclease"/>
    <property type="match status" value="1"/>
</dbReference>
<dbReference type="HAMAP" id="MF_00048">
    <property type="entry name" value="UPF0102"/>
    <property type="match status" value="1"/>
</dbReference>
<dbReference type="GO" id="GO:0004519">
    <property type="term" value="F:endonuclease activity"/>
    <property type="evidence" value="ECO:0007669"/>
    <property type="project" value="UniProtKB-KW"/>
</dbReference>
<keyword evidence="4" id="KW-0540">Nuclease</keyword>
<reference evidence="4 5" key="1">
    <citation type="submission" date="2020-08" db="EMBL/GenBank/DDBJ databases">
        <title>Sequencing the genomes of 1000 actinobacteria strains.</title>
        <authorList>
            <person name="Klenk H.-P."/>
        </authorList>
    </citation>
    <scope>NUCLEOTIDE SEQUENCE [LARGE SCALE GENOMIC DNA]</scope>
    <source>
        <strain evidence="4 5">DSM 23974</strain>
    </source>
</reference>
<sequence>MTRTSTQDTMEPATLGASARTTAGRTQAGARRTALGRFGEETAARWLAGQGYRVVARNWRGVDGELDLVAEHGGWWVGVEVKTRSGLGYGDPLEAITPRKLRRLHRLTRQWWNESPLTERTDRWRVDAVAVLVPPGGGVRVDLVQDVRP</sequence>
<dbReference type="RefSeq" id="WP_246418683.1">
    <property type="nucleotide sequence ID" value="NZ_JACHNA010000001.1"/>
</dbReference>
<keyword evidence="5" id="KW-1185">Reference proteome</keyword>
<comment type="caution">
    <text evidence="4">The sequence shown here is derived from an EMBL/GenBank/DDBJ whole genome shotgun (WGS) entry which is preliminary data.</text>
</comment>
<dbReference type="NCBIfam" id="NF009154">
    <property type="entry name" value="PRK12497.3-3"/>
    <property type="match status" value="1"/>
</dbReference>
<organism evidence="4 5">
    <name type="scientific">Micrococcus cohnii</name>
    <dbReference type="NCBI Taxonomy" id="993416"/>
    <lineage>
        <taxon>Bacteria</taxon>
        <taxon>Bacillati</taxon>
        <taxon>Actinomycetota</taxon>
        <taxon>Actinomycetes</taxon>
        <taxon>Micrococcales</taxon>
        <taxon>Micrococcaceae</taxon>
        <taxon>Micrococcus</taxon>
    </lineage>
</organism>
<dbReference type="GO" id="GO:0003676">
    <property type="term" value="F:nucleic acid binding"/>
    <property type="evidence" value="ECO:0007669"/>
    <property type="project" value="InterPro"/>
</dbReference>
<protein>
    <recommendedName>
        <fullName evidence="2">UPF0102 protein HDA30_000553</fullName>
    </recommendedName>
</protein>
<name>A0A7W7M2P5_9MICC</name>
<evidence type="ECO:0000313" key="5">
    <source>
        <dbReference type="Proteomes" id="UP000540191"/>
    </source>
</evidence>
<comment type="similarity">
    <text evidence="1 2">Belongs to the UPF0102 family.</text>
</comment>